<sequence length="200" mass="22365">MTRTLDFFFFFAGVAMAIGANGGNAMRMDLATLLRNREQQQLEAPQKRTDTVGNPCPSAEKPFPCKTGNTCIPMAYVCDDNIDCLEDGYDEEAEVCTAAHRPPFDEIRDFLESEKHWIMPMLFGDKSQYKVAHGLAVSQTVDDFKRRVGLSSHEIANLRDALKAVKEGNEAELEMLGMPHSSWNEVSYIFSKLIKSGFTA</sequence>
<organism evidence="4">
    <name type="scientific">Capitella teleta</name>
    <name type="common">Polychaete worm</name>
    <dbReference type="NCBI Taxonomy" id="283909"/>
    <lineage>
        <taxon>Eukaryota</taxon>
        <taxon>Metazoa</taxon>
        <taxon>Spiralia</taxon>
        <taxon>Lophotrochozoa</taxon>
        <taxon>Annelida</taxon>
        <taxon>Polychaeta</taxon>
        <taxon>Sedentaria</taxon>
        <taxon>Scolecida</taxon>
        <taxon>Capitellidae</taxon>
        <taxon>Capitella</taxon>
    </lineage>
</organism>
<dbReference type="InterPro" id="IPR002172">
    <property type="entry name" value="LDrepeatLR_classA_rpt"/>
</dbReference>
<dbReference type="EnsemblMetazoa" id="CapteT223337">
    <property type="protein sequence ID" value="CapteP223337"/>
    <property type="gene ID" value="CapteG223337"/>
</dbReference>
<name>R7T4U5_CAPTE</name>
<dbReference type="PROSITE" id="PS50068">
    <property type="entry name" value="LDLRA_2"/>
    <property type="match status" value="1"/>
</dbReference>
<evidence type="ECO:0000313" key="6">
    <source>
        <dbReference type="Proteomes" id="UP000014760"/>
    </source>
</evidence>
<dbReference type="SMART" id="SM00192">
    <property type="entry name" value="LDLa"/>
    <property type="match status" value="1"/>
</dbReference>
<dbReference type="OMA" id="GICISIQ"/>
<proteinExistence type="predicted"/>
<protein>
    <recommendedName>
        <fullName evidence="7">Prohormone-4</fullName>
    </recommendedName>
</protein>
<dbReference type="InterPro" id="IPR053103">
    <property type="entry name" value="IDLSRF-like_peptide"/>
</dbReference>
<evidence type="ECO:0000313" key="5">
    <source>
        <dbReference type="EnsemblMetazoa" id="CapteP223337"/>
    </source>
</evidence>
<evidence type="ECO:0000313" key="4">
    <source>
        <dbReference type="EMBL" id="ELT88122.1"/>
    </source>
</evidence>
<feature type="chain" id="PRO_5008786661" description="Prohormone-4" evidence="3">
    <location>
        <begin position="18"/>
        <end position="200"/>
    </location>
</feature>
<gene>
    <name evidence="4" type="ORF">CAPTEDRAFT_223337</name>
</gene>
<dbReference type="EMBL" id="KB311970">
    <property type="protein sequence ID" value="ELT88122.1"/>
    <property type="molecule type" value="Genomic_DNA"/>
</dbReference>
<comment type="caution">
    <text evidence="2">Lacks conserved residue(s) required for the propagation of feature annotation.</text>
</comment>
<dbReference type="InterPro" id="IPR036055">
    <property type="entry name" value="LDL_receptor-like_sf"/>
</dbReference>
<dbReference type="EMBL" id="AMQN01015504">
    <property type="status" value="NOT_ANNOTATED_CDS"/>
    <property type="molecule type" value="Genomic_DNA"/>
</dbReference>
<keyword evidence="1" id="KW-1015">Disulfide bond</keyword>
<dbReference type="Proteomes" id="UP000014760">
    <property type="component" value="Unassembled WGS sequence"/>
</dbReference>
<dbReference type="CDD" id="cd00112">
    <property type="entry name" value="LDLa"/>
    <property type="match status" value="1"/>
</dbReference>
<evidence type="ECO:0008006" key="7">
    <source>
        <dbReference type="Google" id="ProtNLM"/>
    </source>
</evidence>
<dbReference type="HOGENOM" id="CLU_095820_0_0_1"/>
<reference evidence="6" key="1">
    <citation type="submission" date="2012-12" db="EMBL/GenBank/DDBJ databases">
        <authorList>
            <person name="Hellsten U."/>
            <person name="Grimwood J."/>
            <person name="Chapman J.A."/>
            <person name="Shapiro H."/>
            <person name="Aerts A."/>
            <person name="Otillar R.P."/>
            <person name="Terry A.Y."/>
            <person name="Boore J.L."/>
            <person name="Simakov O."/>
            <person name="Marletaz F."/>
            <person name="Cho S.-J."/>
            <person name="Edsinger-Gonzales E."/>
            <person name="Havlak P."/>
            <person name="Kuo D.-H."/>
            <person name="Larsson T."/>
            <person name="Lv J."/>
            <person name="Arendt D."/>
            <person name="Savage R."/>
            <person name="Osoegawa K."/>
            <person name="de Jong P."/>
            <person name="Lindberg D.R."/>
            <person name="Seaver E.C."/>
            <person name="Weisblat D.A."/>
            <person name="Putnam N.H."/>
            <person name="Grigoriev I.V."/>
            <person name="Rokhsar D.S."/>
        </authorList>
    </citation>
    <scope>NUCLEOTIDE SEQUENCE</scope>
    <source>
        <strain evidence="6">I ESC-2004</strain>
    </source>
</reference>
<dbReference type="OrthoDB" id="6239681at2759"/>
<accession>R7T4U5</accession>
<keyword evidence="6" id="KW-1185">Reference proteome</keyword>
<dbReference type="Gene3D" id="2.40.128.620">
    <property type="match status" value="1"/>
</dbReference>
<evidence type="ECO:0000256" key="1">
    <source>
        <dbReference type="ARBA" id="ARBA00023157"/>
    </source>
</evidence>
<evidence type="ECO:0000256" key="2">
    <source>
        <dbReference type="PROSITE-ProRule" id="PRU00124"/>
    </source>
</evidence>
<dbReference type="PANTHER" id="PTHR20967">
    <property type="entry name" value="PROHORMONE-4"/>
    <property type="match status" value="1"/>
</dbReference>
<dbReference type="Pfam" id="PF00057">
    <property type="entry name" value="Ldl_recept_a"/>
    <property type="match status" value="1"/>
</dbReference>
<dbReference type="PANTHER" id="PTHR20967:SF0">
    <property type="entry name" value="PROHORMONE-4"/>
    <property type="match status" value="1"/>
</dbReference>
<reference evidence="5" key="3">
    <citation type="submission" date="2015-06" db="UniProtKB">
        <authorList>
            <consortium name="EnsemblMetazoa"/>
        </authorList>
    </citation>
    <scope>IDENTIFICATION</scope>
</reference>
<dbReference type="SUPFAM" id="SSF57424">
    <property type="entry name" value="LDL receptor-like module"/>
    <property type="match status" value="1"/>
</dbReference>
<feature type="signal peptide" evidence="3">
    <location>
        <begin position="1"/>
        <end position="17"/>
    </location>
</feature>
<reference evidence="4 6" key="2">
    <citation type="journal article" date="2013" name="Nature">
        <title>Insights into bilaterian evolution from three spiralian genomes.</title>
        <authorList>
            <person name="Simakov O."/>
            <person name="Marletaz F."/>
            <person name="Cho S.J."/>
            <person name="Edsinger-Gonzales E."/>
            <person name="Havlak P."/>
            <person name="Hellsten U."/>
            <person name="Kuo D.H."/>
            <person name="Larsson T."/>
            <person name="Lv J."/>
            <person name="Arendt D."/>
            <person name="Savage R."/>
            <person name="Osoegawa K."/>
            <person name="de Jong P."/>
            <person name="Grimwood J."/>
            <person name="Chapman J.A."/>
            <person name="Shapiro H."/>
            <person name="Aerts A."/>
            <person name="Otillar R.P."/>
            <person name="Terry A.Y."/>
            <person name="Boore J.L."/>
            <person name="Grigoriev I.V."/>
            <person name="Lindberg D.R."/>
            <person name="Seaver E.C."/>
            <person name="Weisblat D.A."/>
            <person name="Putnam N.H."/>
            <person name="Rokhsar D.S."/>
        </authorList>
    </citation>
    <scope>NUCLEOTIDE SEQUENCE</scope>
    <source>
        <strain evidence="4 6">I ESC-2004</strain>
    </source>
</reference>
<dbReference type="FunCoup" id="R7T4U5">
    <property type="interactions" value="35"/>
</dbReference>
<keyword evidence="3" id="KW-0732">Signal</keyword>
<evidence type="ECO:0000256" key="3">
    <source>
        <dbReference type="SAM" id="SignalP"/>
    </source>
</evidence>
<dbReference type="AlphaFoldDB" id="R7T4U5"/>